<evidence type="ECO:0000256" key="1">
    <source>
        <dbReference type="SAM" id="MobiDB-lite"/>
    </source>
</evidence>
<sequence length="704" mass="79779">MVFQPRVEEELHLHGITYTIGEHPVAPHVPYGQEGRQGIVYQLIPRKETASSWKALKVFRHQYKDPKQVYLSEQIRDFATLPGLSVCDRVILTPQQHGELLSKHRDLMYGVVMPWIEGPTWMDVILDKRALTRADSLTLARSLAKVLSTMEQQGLAHCDLSGPNLILPRLVKDSIEDGFSYVELVDVEQLYGPRLERPDVLFAASPGYSPPQASQSGLWSKYADRFSGAILLAEMLGWYDEAVREAAWGESYFKPEEISYSKERYPLLIGSIRNHWGEEIATLLDRAWQSKELNQCPTFGEWLLALMDIEEISVSKKQKRASKPIIQAALPHVIISPPESEVNTEQVLAPYALKEGKSEQSHDAYLPFIYKQMEQAKQWEEHGDWERAIEIYRTVQKQVQPQHALAQDLWMIIAEVETRLQEKRLPEEETASQSAQQKLSAPQKTFGKKQLVIGTAIAILLVAGSGLMWANEKVKTQAVINMQMEQHAIKEKIEREARERLEKEALEHVEAIEKQQETVLQQERQAKLKAEQDAKAKAEQLKKEQMNQQQTKKIEPLVQTEKNKKDSSVKEGAQSKARAEQEARTKAEAHVQGKAKVEDKTKISTPKQRTPIPRERAGKWGFVELDSVASGSVNIVVDYQYDYALAFSEGLAVVKKNGKFGYVNTSGQVVIPLRYDWASSFQNGKATVKKDGENSIITPQGKEV</sequence>
<name>A0A518VC27_BRELA</name>
<dbReference type="InterPro" id="IPR011009">
    <property type="entry name" value="Kinase-like_dom_sf"/>
</dbReference>
<dbReference type="Gene3D" id="1.10.510.10">
    <property type="entry name" value="Transferase(Phosphotransferase) domain 1"/>
    <property type="match status" value="1"/>
</dbReference>
<dbReference type="Proteomes" id="UP000319432">
    <property type="component" value="Chromosome"/>
</dbReference>
<evidence type="ECO:0008006" key="4">
    <source>
        <dbReference type="Google" id="ProtNLM"/>
    </source>
</evidence>
<proteinExistence type="predicted"/>
<keyword evidence="3" id="KW-1185">Reference proteome</keyword>
<dbReference type="Pfam" id="PF14903">
    <property type="entry name" value="WG_beta_rep"/>
    <property type="match status" value="2"/>
</dbReference>
<dbReference type="InterPro" id="IPR032774">
    <property type="entry name" value="WG_beta_rep"/>
</dbReference>
<protein>
    <recommendedName>
        <fullName evidence="4">WG repeat-containing protein</fullName>
    </recommendedName>
</protein>
<organism evidence="2 3">
    <name type="scientific">Brevibacillus laterosporus</name>
    <name type="common">Bacillus laterosporus</name>
    <dbReference type="NCBI Taxonomy" id="1465"/>
    <lineage>
        <taxon>Bacteria</taxon>
        <taxon>Bacillati</taxon>
        <taxon>Bacillota</taxon>
        <taxon>Bacilli</taxon>
        <taxon>Bacillales</taxon>
        <taxon>Paenibacillaceae</taxon>
        <taxon>Brevibacillus</taxon>
    </lineage>
</organism>
<accession>A0A518VC27</accession>
<dbReference type="PANTHER" id="PTHR37841">
    <property type="entry name" value="GLR2918 PROTEIN"/>
    <property type="match status" value="1"/>
</dbReference>
<dbReference type="PANTHER" id="PTHR37841:SF1">
    <property type="entry name" value="DUF3298 DOMAIN-CONTAINING PROTEIN"/>
    <property type="match status" value="1"/>
</dbReference>
<feature type="compositionally biased region" description="Basic and acidic residues" evidence="1">
    <location>
        <begin position="577"/>
        <end position="602"/>
    </location>
</feature>
<feature type="region of interest" description="Disordered" evidence="1">
    <location>
        <begin position="524"/>
        <end position="613"/>
    </location>
</feature>
<gene>
    <name evidence="2" type="ORF">EEL30_21005</name>
</gene>
<dbReference type="SUPFAM" id="SSF56112">
    <property type="entry name" value="Protein kinase-like (PK-like)"/>
    <property type="match status" value="1"/>
</dbReference>
<dbReference type="EMBL" id="CP033464">
    <property type="protein sequence ID" value="QDX94535.1"/>
    <property type="molecule type" value="Genomic_DNA"/>
</dbReference>
<reference evidence="2 3" key="1">
    <citation type="submission" date="2018-11" db="EMBL/GenBank/DDBJ databases">
        <title>Phylogenetic determinants of toxin gene distribution in genomes of Brevibacillus laterosporus.</title>
        <authorList>
            <person name="Glare T.R."/>
            <person name="Durrant A."/>
            <person name="Berry C."/>
            <person name="Palma L."/>
            <person name="Ormskirk M."/>
            <person name="Cox M.O."/>
        </authorList>
    </citation>
    <scope>NUCLEOTIDE SEQUENCE [LARGE SCALE GENOMIC DNA]</scope>
    <source>
        <strain evidence="2 3">1821L</strain>
    </source>
</reference>
<dbReference type="OrthoDB" id="2663482at2"/>
<evidence type="ECO:0000313" key="3">
    <source>
        <dbReference type="Proteomes" id="UP000319432"/>
    </source>
</evidence>
<evidence type="ECO:0000313" key="2">
    <source>
        <dbReference type="EMBL" id="QDX94535.1"/>
    </source>
</evidence>
<feature type="compositionally biased region" description="Basic and acidic residues" evidence="1">
    <location>
        <begin position="524"/>
        <end position="545"/>
    </location>
</feature>
<dbReference type="AlphaFoldDB" id="A0A518VC27"/>